<protein>
    <submittedName>
        <fullName evidence="1">Uncharacterized protein</fullName>
    </submittedName>
</protein>
<dbReference type="AlphaFoldDB" id="A0ABC9AU89"/>
<dbReference type="EMBL" id="OZ075133">
    <property type="protein sequence ID" value="CAL4986683.1"/>
    <property type="molecule type" value="Genomic_DNA"/>
</dbReference>
<reference evidence="1" key="1">
    <citation type="submission" date="2024-10" db="EMBL/GenBank/DDBJ databases">
        <authorList>
            <person name="Ryan C."/>
        </authorList>
    </citation>
    <scope>NUCLEOTIDE SEQUENCE [LARGE SCALE GENOMIC DNA]</scope>
</reference>
<organism evidence="1 2">
    <name type="scientific">Urochloa decumbens</name>
    <dbReference type="NCBI Taxonomy" id="240449"/>
    <lineage>
        <taxon>Eukaryota</taxon>
        <taxon>Viridiplantae</taxon>
        <taxon>Streptophyta</taxon>
        <taxon>Embryophyta</taxon>
        <taxon>Tracheophyta</taxon>
        <taxon>Spermatophyta</taxon>
        <taxon>Magnoliopsida</taxon>
        <taxon>Liliopsida</taxon>
        <taxon>Poales</taxon>
        <taxon>Poaceae</taxon>
        <taxon>PACMAD clade</taxon>
        <taxon>Panicoideae</taxon>
        <taxon>Panicodae</taxon>
        <taxon>Paniceae</taxon>
        <taxon>Melinidinae</taxon>
        <taxon>Urochloa</taxon>
    </lineage>
</organism>
<keyword evidence="2" id="KW-1185">Reference proteome</keyword>
<evidence type="ECO:0000313" key="2">
    <source>
        <dbReference type="Proteomes" id="UP001497457"/>
    </source>
</evidence>
<dbReference type="Proteomes" id="UP001497457">
    <property type="component" value="Chromosome 23rd"/>
</dbReference>
<name>A0ABC9AU89_9POAL</name>
<gene>
    <name evidence="1" type="ORF">URODEC1_LOCUS58489</name>
</gene>
<proteinExistence type="predicted"/>
<evidence type="ECO:0000313" key="1">
    <source>
        <dbReference type="EMBL" id="CAL4986683.1"/>
    </source>
</evidence>
<sequence length="198" mass="20846">MAGRGRGRCRGGGKARRGHGIRAVLARMRGLVKLGSSCGVGKLGGGGKKLCTCGGRIEGRGGQIEGRRGRIEGPGRRIGRDGFHIDSQGQLYAPDSEDEGVDVEVEDVVVEGGNVVELVADGAPVEELAADGALIVEPAAVDRALIVEPSAVDRALYEEFASEVQARLKVVLAGMDPLYHAVFVDMYKVMVPAFFESD</sequence>
<accession>A0ABC9AU89</accession>